<dbReference type="SUPFAM" id="SSF56112">
    <property type="entry name" value="Protein kinase-like (PK-like)"/>
    <property type="match status" value="1"/>
</dbReference>
<dbReference type="CDD" id="cd05123">
    <property type="entry name" value="STKc_AGC"/>
    <property type="match status" value="1"/>
</dbReference>
<dbReference type="Pfam" id="PF00069">
    <property type="entry name" value="Pkinase"/>
    <property type="match status" value="1"/>
</dbReference>
<dbReference type="InterPro" id="IPR008271">
    <property type="entry name" value="Ser/Thr_kinase_AS"/>
</dbReference>
<dbReference type="GO" id="GO:0004674">
    <property type="term" value="F:protein serine/threonine kinase activity"/>
    <property type="evidence" value="ECO:0007669"/>
    <property type="project" value="UniProtKB-KW"/>
</dbReference>
<dbReference type="Gene3D" id="3.30.200.20">
    <property type="entry name" value="Phosphorylase Kinase, domain 1"/>
    <property type="match status" value="1"/>
</dbReference>
<keyword evidence="5" id="KW-0067">ATP-binding</keyword>
<dbReference type="Gene3D" id="1.10.510.10">
    <property type="entry name" value="Transferase(Phosphotransferase) domain 1"/>
    <property type="match status" value="1"/>
</dbReference>
<feature type="compositionally biased region" description="Low complexity" evidence="6">
    <location>
        <begin position="82"/>
        <end position="107"/>
    </location>
</feature>
<evidence type="ECO:0000256" key="2">
    <source>
        <dbReference type="ARBA" id="ARBA00022679"/>
    </source>
</evidence>
<dbReference type="PANTHER" id="PTHR24355:SF1">
    <property type="entry name" value="RIBOSOMAL PROTEIN S6 KINASE-RELATED PROTEIN"/>
    <property type="match status" value="1"/>
</dbReference>
<feature type="domain" description="Protein kinase" evidence="7">
    <location>
        <begin position="170"/>
        <end position="430"/>
    </location>
</feature>
<dbReference type="InterPro" id="IPR000719">
    <property type="entry name" value="Prot_kinase_dom"/>
</dbReference>
<dbReference type="Proteomes" id="UP000192578">
    <property type="component" value="Unassembled WGS sequence"/>
</dbReference>
<evidence type="ECO:0000259" key="7">
    <source>
        <dbReference type="PROSITE" id="PS50011"/>
    </source>
</evidence>
<dbReference type="SMART" id="SM00220">
    <property type="entry name" value="S_TKc"/>
    <property type="match status" value="1"/>
</dbReference>
<dbReference type="InterPro" id="IPR011009">
    <property type="entry name" value="Kinase-like_dom_sf"/>
</dbReference>
<accession>A0A1W0WTK8</accession>
<dbReference type="PROSITE" id="PS50011">
    <property type="entry name" value="PROTEIN_KINASE_DOM"/>
    <property type="match status" value="1"/>
</dbReference>
<evidence type="ECO:0000256" key="5">
    <source>
        <dbReference type="ARBA" id="ARBA00022840"/>
    </source>
</evidence>
<evidence type="ECO:0000313" key="8">
    <source>
        <dbReference type="EMBL" id="OQV18525.1"/>
    </source>
</evidence>
<evidence type="ECO:0000256" key="1">
    <source>
        <dbReference type="ARBA" id="ARBA00022527"/>
    </source>
</evidence>
<feature type="compositionally biased region" description="Polar residues" evidence="6">
    <location>
        <begin position="118"/>
        <end position="130"/>
    </location>
</feature>
<evidence type="ECO:0000256" key="6">
    <source>
        <dbReference type="SAM" id="MobiDB-lite"/>
    </source>
</evidence>
<protein>
    <submittedName>
        <fullName evidence="8">Serine/threonine-protein kinase F31E3.2</fullName>
    </submittedName>
</protein>
<evidence type="ECO:0000256" key="4">
    <source>
        <dbReference type="ARBA" id="ARBA00022777"/>
    </source>
</evidence>
<evidence type="ECO:0000313" key="9">
    <source>
        <dbReference type="Proteomes" id="UP000192578"/>
    </source>
</evidence>
<keyword evidence="9" id="KW-1185">Reference proteome</keyword>
<dbReference type="EMBL" id="MTYJ01000048">
    <property type="protein sequence ID" value="OQV18525.1"/>
    <property type="molecule type" value="Genomic_DNA"/>
</dbReference>
<dbReference type="PANTHER" id="PTHR24355">
    <property type="entry name" value="G PROTEIN-COUPLED RECEPTOR KINASE/RIBOSOMAL PROTEIN S6 KINASE"/>
    <property type="match status" value="1"/>
</dbReference>
<keyword evidence="2" id="KW-0808">Transferase</keyword>
<feature type="region of interest" description="Disordered" evidence="6">
    <location>
        <begin position="77"/>
        <end position="139"/>
    </location>
</feature>
<dbReference type="AlphaFoldDB" id="A0A1W0WTK8"/>
<keyword evidence="1" id="KW-0723">Serine/threonine-protein kinase</keyword>
<dbReference type="PROSITE" id="PS00108">
    <property type="entry name" value="PROTEIN_KINASE_ST"/>
    <property type="match status" value="1"/>
</dbReference>
<keyword evidence="3" id="KW-0547">Nucleotide-binding</keyword>
<organism evidence="8 9">
    <name type="scientific">Hypsibius exemplaris</name>
    <name type="common">Freshwater tardigrade</name>
    <dbReference type="NCBI Taxonomy" id="2072580"/>
    <lineage>
        <taxon>Eukaryota</taxon>
        <taxon>Metazoa</taxon>
        <taxon>Ecdysozoa</taxon>
        <taxon>Tardigrada</taxon>
        <taxon>Eutardigrada</taxon>
        <taxon>Parachela</taxon>
        <taxon>Hypsibioidea</taxon>
        <taxon>Hypsibiidae</taxon>
        <taxon>Hypsibius</taxon>
    </lineage>
</organism>
<dbReference type="InterPro" id="IPR045270">
    <property type="entry name" value="STKc_AGC"/>
</dbReference>
<evidence type="ECO:0000256" key="3">
    <source>
        <dbReference type="ARBA" id="ARBA00022741"/>
    </source>
</evidence>
<dbReference type="GO" id="GO:0005524">
    <property type="term" value="F:ATP binding"/>
    <property type="evidence" value="ECO:0007669"/>
    <property type="project" value="UniProtKB-KW"/>
</dbReference>
<proteinExistence type="predicted"/>
<comment type="caution">
    <text evidence="8">The sequence shown here is derived from an EMBL/GenBank/DDBJ whole genome shotgun (WGS) entry which is preliminary data.</text>
</comment>
<name>A0A1W0WTK8_HYPEX</name>
<sequence>MGNQTSTETLTCTREVRHIPRYSCSSSVSSFRKLYHNLSFSQHSFSSSSSPVPDSLLSSPCSSVRLLSFRPSSGSFYSATPSSSNGSLKSGLSAGTSSSSSTGSSGAFKRSARGRSLQRCSGSGFTSSPSRIPHASKLEEMKTPYPVTTKEAIFLPQFPIRSATCLTNRIMEERTLSSGRFGDVTRVIVAGKSEPFALKRIRKNVVIRFHTVQQVKDEAAIQRDFCVHPFLVRAVDSWQTRTHLCILTEFVAGGDLSTFWHQHGAFPEEVVKIWGLEIALALDHLHSRGILYRDLKLANTLLDNQGHLKLVDFGLAKMLGDMEKRTKTICGTLNYMAPEILQEEEYEASADWWSFGIVLYALLVGKYPVQPADDHTQMCEEVMRHRYIDCDTTQHSLLTPAAVHLLDRILRKNPVLRLQNLQVIKDQAFFCGVKLVSVYRKLDSPFGLLRKLEGPGKVAGGRTTRLDKTNLF</sequence>
<gene>
    <name evidence="8" type="ORF">BV898_07352</name>
</gene>
<keyword evidence="4 8" id="KW-0418">Kinase</keyword>
<reference evidence="9" key="1">
    <citation type="submission" date="2017-01" db="EMBL/GenBank/DDBJ databases">
        <title>Comparative genomics of anhydrobiosis in the tardigrade Hypsibius dujardini.</title>
        <authorList>
            <person name="Yoshida Y."/>
            <person name="Koutsovoulos G."/>
            <person name="Laetsch D."/>
            <person name="Stevens L."/>
            <person name="Kumar S."/>
            <person name="Horikawa D."/>
            <person name="Ishino K."/>
            <person name="Komine S."/>
            <person name="Tomita M."/>
            <person name="Blaxter M."/>
            <person name="Arakawa K."/>
        </authorList>
    </citation>
    <scope>NUCLEOTIDE SEQUENCE [LARGE SCALE GENOMIC DNA]</scope>
    <source>
        <strain evidence="9">Z151</strain>
    </source>
</reference>
<dbReference type="OrthoDB" id="3205605at2759"/>